<dbReference type="HOGENOM" id="CLU_572448_0_0_1"/>
<dbReference type="AlphaFoldDB" id="A0A0C2Y0V2"/>
<feature type="compositionally biased region" description="Acidic residues" evidence="1">
    <location>
        <begin position="55"/>
        <end position="73"/>
    </location>
</feature>
<reference evidence="2 3" key="1">
    <citation type="submission" date="2014-04" db="EMBL/GenBank/DDBJ databases">
        <authorList>
            <consortium name="DOE Joint Genome Institute"/>
            <person name="Kuo A."/>
            <person name="Gay G."/>
            <person name="Dore J."/>
            <person name="Kohler A."/>
            <person name="Nagy L.G."/>
            <person name="Floudas D."/>
            <person name="Copeland A."/>
            <person name="Barry K.W."/>
            <person name="Cichocki N."/>
            <person name="Veneault-Fourrey C."/>
            <person name="LaButti K."/>
            <person name="Lindquist E.A."/>
            <person name="Lipzen A."/>
            <person name="Lundell T."/>
            <person name="Morin E."/>
            <person name="Murat C."/>
            <person name="Sun H."/>
            <person name="Tunlid A."/>
            <person name="Henrissat B."/>
            <person name="Grigoriev I.V."/>
            <person name="Hibbett D.S."/>
            <person name="Martin F."/>
            <person name="Nordberg H.P."/>
            <person name="Cantor M.N."/>
            <person name="Hua S.X."/>
        </authorList>
    </citation>
    <scope>NUCLEOTIDE SEQUENCE [LARGE SCALE GENOMIC DNA]</scope>
    <source>
        <strain evidence="3">h7</strain>
    </source>
</reference>
<feature type="compositionally biased region" description="Low complexity" evidence="1">
    <location>
        <begin position="100"/>
        <end position="112"/>
    </location>
</feature>
<protein>
    <submittedName>
        <fullName evidence="2">Uncharacterized protein</fullName>
    </submittedName>
</protein>
<reference evidence="3" key="2">
    <citation type="submission" date="2015-01" db="EMBL/GenBank/DDBJ databases">
        <title>Evolutionary Origins and Diversification of the Mycorrhizal Mutualists.</title>
        <authorList>
            <consortium name="DOE Joint Genome Institute"/>
            <consortium name="Mycorrhizal Genomics Consortium"/>
            <person name="Kohler A."/>
            <person name="Kuo A."/>
            <person name="Nagy L.G."/>
            <person name="Floudas D."/>
            <person name="Copeland A."/>
            <person name="Barry K.W."/>
            <person name="Cichocki N."/>
            <person name="Veneault-Fourrey C."/>
            <person name="LaButti K."/>
            <person name="Lindquist E.A."/>
            <person name="Lipzen A."/>
            <person name="Lundell T."/>
            <person name="Morin E."/>
            <person name="Murat C."/>
            <person name="Riley R."/>
            <person name="Ohm R."/>
            <person name="Sun H."/>
            <person name="Tunlid A."/>
            <person name="Henrissat B."/>
            <person name="Grigoriev I.V."/>
            <person name="Hibbett D.S."/>
            <person name="Martin F."/>
        </authorList>
    </citation>
    <scope>NUCLEOTIDE SEQUENCE [LARGE SCALE GENOMIC DNA]</scope>
    <source>
        <strain evidence="3">h7</strain>
    </source>
</reference>
<feature type="compositionally biased region" description="Basic and acidic residues" evidence="1">
    <location>
        <begin position="10"/>
        <end position="21"/>
    </location>
</feature>
<feature type="compositionally biased region" description="Basic and acidic residues" evidence="1">
    <location>
        <begin position="113"/>
        <end position="153"/>
    </location>
</feature>
<evidence type="ECO:0000256" key="1">
    <source>
        <dbReference type="SAM" id="MobiDB-lite"/>
    </source>
</evidence>
<feature type="compositionally biased region" description="Polar residues" evidence="1">
    <location>
        <begin position="29"/>
        <end position="42"/>
    </location>
</feature>
<accession>A0A0C2Y0V2</accession>
<proteinExistence type="predicted"/>
<feature type="region of interest" description="Disordered" evidence="1">
    <location>
        <begin position="1"/>
        <end position="163"/>
    </location>
</feature>
<dbReference type="EMBL" id="KN831866">
    <property type="protein sequence ID" value="KIM34727.1"/>
    <property type="molecule type" value="Genomic_DNA"/>
</dbReference>
<organism evidence="2 3">
    <name type="scientific">Hebeloma cylindrosporum</name>
    <dbReference type="NCBI Taxonomy" id="76867"/>
    <lineage>
        <taxon>Eukaryota</taxon>
        <taxon>Fungi</taxon>
        <taxon>Dikarya</taxon>
        <taxon>Basidiomycota</taxon>
        <taxon>Agaricomycotina</taxon>
        <taxon>Agaricomycetes</taxon>
        <taxon>Agaricomycetidae</taxon>
        <taxon>Agaricales</taxon>
        <taxon>Agaricineae</taxon>
        <taxon>Hymenogastraceae</taxon>
        <taxon>Hebeloma</taxon>
    </lineage>
</organism>
<keyword evidence="3" id="KW-1185">Reference proteome</keyword>
<feature type="compositionally biased region" description="Basic and acidic residues" evidence="1">
    <location>
        <begin position="451"/>
        <end position="465"/>
    </location>
</feature>
<sequence>MPRQAKVNKRKPDEEIGDAAKRPRGSFGGNPTTPLNTKNTRQQEPDPSPQAPPSGDEESDIEMQLDPDAEEEPAAPVTPKAIFTKPATRIEIPSNARGYQTPAPQQTAPQKVAAKEKTRTPNKDQDGAPKVQEKEKAKEKTPAKEKGKAKEVAPEPVNEAPKPDALVKKAPVFQFAMSRKEVPRNTAPVETFKIVPVPEDMGITFFNHMEPFKELLPTKENEPLSKEFQAVIANSELKVLATIIGTYKRRDRSKPLDKVTKVIERAAAFITKKRPHLRIIPNSNWLVIKVGTQEAVKALLEAQVVLSVPLQTAVVFRELRMEWYSIRSISISGLTSRYLFIEFDKYLREEAKVEVVARYHVTTPEEAAVNYDEKALWIVKPENPEGPLDKQVFPINGSSRYVLYWETVECSICKGGDHNASQCKWFDFEPIWTRWGETRDETKRKPLPKPAKNDDAVEDSADKGEGPSNQAAAGMEE</sequence>
<evidence type="ECO:0000313" key="2">
    <source>
        <dbReference type="EMBL" id="KIM34727.1"/>
    </source>
</evidence>
<dbReference type="Proteomes" id="UP000053424">
    <property type="component" value="Unassembled WGS sequence"/>
</dbReference>
<feature type="region of interest" description="Disordered" evidence="1">
    <location>
        <begin position="437"/>
        <end position="477"/>
    </location>
</feature>
<gene>
    <name evidence="2" type="ORF">M413DRAFT_33070</name>
</gene>
<name>A0A0C2Y0V2_HEBCY</name>
<evidence type="ECO:0000313" key="3">
    <source>
        <dbReference type="Proteomes" id="UP000053424"/>
    </source>
</evidence>